<dbReference type="RefSeq" id="XP_012897386.1">
    <property type="nucleotide sequence ID" value="XM_013041932.1"/>
</dbReference>
<dbReference type="SUPFAM" id="SSF52058">
    <property type="entry name" value="L domain-like"/>
    <property type="match status" value="1"/>
</dbReference>
<evidence type="ECO:0000313" key="1">
    <source>
        <dbReference type="EMBL" id="CBK23338.2"/>
    </source>
</evidence>
<protein>
    <submittedName>
        <fullName evidence="1">Uncharacterized protein</fullName>
    </submittedName>
</protein>
<proteinExistence type="predicted"/>
<keyword evidence="2" id="KW-1185">Reference proteome</keyword>
<accession>D8M5J9</accession>
<dbReference type="InParanoid" id="D8M5J9"/>
<gene>
    <name evidence="1" type="ORF">GSBLH_T00003228001</name>
</gene>
<organism evidence="1">
    <name type="scientific">Blastocystis hominis</name>
    <dbReference type="NCBI Taxonomy" id="12968"/>
    <lineage>
        <taxon>Eukaryota</taxon>
        <taxon>Sar</taxon>
        <taxon>Stramenopiles</taxon>
        <taxon>Bigyra</taxon>
        <taxon>Opalozoa</taxon>
        <taxon>Opalinata</taxon>
        <taxon>Blastocystidae</taxon>
        <taxon>Blastocystis</taxon>
    </lineage>
</organism>
<dbReference type="InterPro" id="IPR032675">
    <property type="entry name" value="LRR_dom_sf"/>
</dbReference>
<dbReference type="AlphaFoldDB" id="D8M5J9"/>
<dbReference type="EMBL" id="FN668661">
    <property type="protein sequence ID" value="CBK23338.2"/>
    <property type="molecule type" value="Genomic_DNA"/>
</dbReference>
<evidence type="ECO:0000313" key="2">
    <source>
        <dbReference type="Proteomes" id="UP000008312"/>
    </source>
</evidence>
<dbReference type="GeneID" id="24920336"/>
<dbReference type="Proteomes" id="UP000008312">
    <property type="component" value="Unassembled WGS sequence"/>
</dbReference>
<name>D8M5J9_BLAHO</name>
<reference evidence="1" key="1">
    <citation type="submission" date="2010-02" db="EMBL/GenBank/DDBJ databases">
        <title>Sequencing and annotation of the Blastocystis hominis genome.</title>
        <authorList>
            <person name="Wincker P."/>
        </authorList>
    </citation>
    <scope>NUCLEOTIDE SEQUENCE</scope>
    <source>
        <strain evidence="1">Singapore isolate B</strain>
    </source>
</reference>
<sequence length="572" mass="64806">MLGDLTFMSAKSFLIKSTSEIASYSSHSRFDQFDPSQTRPFRIPQRANRNILPFLSFYSLSHLPDLPVLSNCTLEEAFIGCKELTLLNVPYLNSITSHNALYFSSLITAILINCSRQFQSICRSFNPLGVAVIERNVDFLIDPFNEIHTAHFRTYVPKSDAGDYWFGEVDESQCPNGAGRLVTQNQVVKTFMCNNAFNGWTEIYQTDDFQELFDGENEKGVFINGKRFGTFVKKALNDTLSYRSYLNDKPFPEDFVRQYKDSDWVITNDMIRCCSPLLRKEICPLFFDCATKITLTQDVNFPREFVLLQGLVKTLVFDKCESSNVVNVVLSNLADLKKIEFKNGAFARENARGALWVMHCPQLSSICICDDGSCAHFSGFFLTEFVDLPKLKKVVFRDSKAMEAPQMQFRNCPMFVFKELPGLETLSFSALTAPNASVLHLENLPKLKEVWMMDRTFSSCKHLVALCNDATQWNIGNALENLKSVTCRRGSAIGANLSAVARGLRVIEICHFLLETVCPFSWDRLSWSLVYTLSRMCLFWWGLFQGAKDWLSRSGSAASLPCCASTTTEFPI</sequence>
<dbReference type="Gene3D" id="3.80.10.10">
    <property type="entry name" value="Ribonuclease Inhibitor"/>
    <property type="match status" value="1"/>
</dbReference>